<dbReference type="OrthoDB" id="1422773at2759"/>
<dbReference type="InterPro" id="IPR013103">
    <property type="entry name" value="RVT_2"/>
</dbReference>
<proteinExistence type="predicted"/>
<keyword evidence="2" id="KW-0378">Hydrolase</keyword>
<feature type="domain" description="Reverse transcriptase Ty1/copia-type" evidence="3">
    <location>
        <begin position="148"/>
        <end position="199"/>
    </location>
</feature>
<evidence type="ECO:0000259" key="3">
    <source>
        <dbReference type="Pfam" id="PF07727"/>
    </source>
</evidence>
<comment type="caution">
    <text evidence="4">The sequence shown here is derived from an EMBL/GenBank/DDBJ whole genome shotgun (WGS) entry which is preliminary data.</text>
</comment>
<evidence type="ECO:0000256" key="2">
    <source>
        <dbReference type="ARBA" id="ARBA00022801"/>
    </source>
</evidence>
<keyword evidence="5" id="KW-1185">Reference proteome</keyword>
<organism evidence="4 5">
    <name type="scientific">Mucuna pruriens</name>
    <name type="common">Velvet bean</name>
    <name type="synonym">Dolichos pruriens</name>
    <dbReference type="NCBI Taxonomy" id="157652"/>
    <lineage>
        <taxon>Eukaryota</taxon>
        <taxon>Viridiplantae</taxon>
        <taxon>Streptophyta</taxon>
        <taxon>Embryophyta</taxon>
        <taxon>Tracheophyta</taxon>
        <taxon>Spermatophyta</taxon>
        <taxon>Magnoliopsida</taxon>
        <taxon>eudicotyledons</taxon>
        <taxon>Gunneridae</taxon>
        <taxon>Pentapetalae</taxon>
        <taxon>rosids</taxon>
        <taxon>fabids</taxon>
        <taxon>Fabales</taxon>
        <taxon>Fabaceae</taxon>
        <taxon>Papilionoideae</taxon>
        <taxon>50 kb inversion clade</taxon>
        <taxon>NPAAA clade</taxon>
        <taxon>indigoferoid/millettioid clade</taxon>
        <taxon>Phaseoleae</taxon>
        <taxon>Mucuna</taxon>
    </lineage>
</organism>
<dbReference type="InterPro" id="IPR039537">
    <property type="entry name" value="Retrotran_Ty1/copia-like"/>
</dbReference>
<dbReference type="PANTHER" id="PTHR42648:SF18">
    <property type="entry name" value="RETROTRANSPOSON, UNCLASSIFIED-LIKE PROTEIN"/>
    <property type="match status" value="1"/>
</dbReference>
<dbReference type="STRING" id="157652.A0A371GIM1"/>
<dbReference type="GO" id="GO:0016787">
    <property type="term" value="F:hydrolase activity"/>
    <property type="evidence" value="ECO:0007669"/>
    <property type="project" value="UniProtKB-KW"/>
</dbReference>
<dbReference type="Proteomes" id="UP000257109">
    <property type="component" value="Unassembled WGS sequence"/>
</dbReference>
<evidence type="ECO:0000256" key="1">
    <source>
        <dbReference type="ARBA" id="ARBA00022723"/>
    </source>
</evidence>
<reference evidence="4" key="1">
    <citation type="submission" date="2018-05" db="EMBL/GenBank/DDBJ databases">
        <title>Draft genome of Mucuna pruriens seed.</title>
        <authorList>
            <person name="Nnadi N.E."/>
            <person name="Vos R."/>
            <person name="Hasami M.H."/>
            <person name="Devisetty U.K."/>
            <person name="Aguiy J.C."/>
        </authorList>
    </citation>
    <scope>NUCLEOTIDE SEQUENCE [LARGE SCALE GENOMIC DNA]</scope>
    <source>
        <strain evidence="4">JCA_2017</strain>
    </source>
</reference>
<dbReference type="GO" id="GO:0046872">
    <property type="term" value="F:metal ion binding"/>
    <property type="evidence" value="ECO:0007669"/>
    <property type="project" value="UniProtKB-KW"/>
</dbReference>
<dbReference type="PANTHER" id="PTHR42648">
    <property type="entry name" value="TRANSPOSASE, PUTATIVE-RELATED"/>
    <property type="match status" value="1"/>
</dbReference>
<gene>
    <name evidence="4" type="ORF">CR513_27714</name>
</gene>
<evidence type="ECO:0000313" key="5">
    <source>
        <dbReference type="Proteomes" id="UP000257109"/>
    </source>
</evidence>
<dbReference type="EMBL" id="QJKJ01005405">
    <property type="protein sequence ID" value="RDX90417.1"/>
    <property type="molecule type" value="Genomic_DNA"/>
</dbReference>
<feature type="non-terminal residue" evidence="4">
    <location>
        <position position="1"/>
    </location>
</feature>
<evidence type="ECO:0000313" key="4">
    <source>
        <dbReference type="EMBL" id="RDX90417.1"/>
    </source>
</evidence>
<accession>A0A371GIM1</accession>
<dbReference type="AlphaFoldDB" id="A0A371GIM1"/>
<sequence length="200" mass="22868">MPKTFWAEAVAWSVHVLNRSPTLVVRNKTTKEAWNIVKPSVKYFRVFGCISHVHVPDAERTKLDDKSLCCVLLGVKESTSSPNQQRCRRPPLWMEDYETGEGLSKGNTEVNLAMVAVGDGDPTHFDVAVKIEKWRKAMDVEMEAIKGNDTWELMELPDRAKKVGVKWVYKTKFKENGEVDKYKARIVVKGYAQEYGIDYI</sequence>
<name>A0A371GIM1_MUCPR</name>
<dbReference type="Pfam" id="PF07727">
    <property type="entry name" value="RVT_2"/>
    <property type="match status" value="1"/>
</dbReference>
<protein>
    <submittedName>
        <fullName evidence="4">Mitochondrial protein</fullName>
    </submittedName>
</protein>
<keyword evidence="1" id="KW-0479">Metal-binding</keyword>